<dbReference type="AlphaFoldDB" id="A0A7S8E9W9"/>
<name>A0A7S8E9W9_9CHLR</name>
<dbReference type="Proteomes" id="UP000594468">
    <property type="component" value="Chromosome"/>
</dbReference>
<keyword evidence="2" id="KW-1185">Reference proteome</keyword>
<sequence length="147" mass="16713">MTTKTTTLNHLFDADMTVRSQEVKDAVTSPEGKVGKYMGGGDGEVTGQINGKMYWDLYEDMDGDVCLTNFAGKIETEDGATIRFDARGHGKVVNPERPNDWVMVYGVKFETGDEHYNWLNATLGVWEGEFSMETYKHNYRIYANRYD</sequence>
<organism evidence="1 2">
    <name type="scientific">Phototrophicus methaneseepsis</name>
    <dbReference type="NCBI Taxonomy" id="2710758"/>
    <lineage>
        <taxon>Bacteria</taxon>
        <taxon>Bacillati</taxon>
        <taxon>Chloroflexota</taxon>
        <taxon>Candidatus Thermofontia</taxon>
        <taxon>Phototrophicales</taxon>
        <taxon>Phototrophicaceae</taxon>
        <taxon>Phototrophicus</taxon>
    </lineage>
</organism>
<reference evidence="1 2" key="1">
    <citation type="submission" date="2020-02" db="EMBL/GenBank/DDBJ databases">
        <authorList>
            <person name="Zheng R.K."/>
            <person name="Sun C.M."/>
        </authorList>
    </citation>
    <scope>NUCLEOTIDE SEQUENCE [LARGE SCALE GENOMIC DNA]</scope>
    <source>
        <strain evidence="2">rifampicinis</strain>
    </source>
</reference>
<dbReference type="Pfam" id="PF11578">
    <property type="entry name" value="DUF3237"/>
    <property type="match status" value="1"/>
</dbReference>
<dbReference type="EMBL" id="CP062983">
    <property type="protein sequence ID" value="QPC83045.1"/>
    <property type="molecule type" value="Genomic_DNA"/>
</dbReference>
<protein>
    <submittedName>
        <fullName evidence="1">DUF3237 family protein</fullName>
    </submittedName>
</protein>
<evidence type="ECO:0000313" key="2">
    <source>
        <dbReference type="Proteomes" id="UP000594468"/>
    </source>
</evidence>
<gene>
    <name evidence="1" type="ORF">G4Y79_01325</name>
</gene>
<dbReference type="Gene3D" id="2.40.160.20">
    <property type="match status" value="1"/>
</dbReference>
<accession>A0A7S8E9W9</accession>
<proteinExistence type="predicted"/>
<dbReference type="KEGG" id="pmet:G4Y79_01325"/>
<evidence type="ECO:0000313" key="1">
    <source>
        <dbReference type="EMBL" id="QPC83045.1"/>
    </source>
</evidence>
<dbReference type="RefSeq" id="WP_195171114.1">
    <property type="nucleotide sequence ID" value="NZ_CP062983.1"/>
</dbReference>